<proteinExistence type="predicted"/>
<organism evidence="1 2">
    <name type="scientific">Vigna unguiculata</name>
    <name type="common">Cowpea</name>
    <dbReference type="NCBI Taxonomy" id="3917"/>
    <lineage>
        <taxon>Eukaryota</taxon>
        <taxon>Viridiplantae</taxon>
        <taxon>Streptophyta</taxon>
        <taxon>Embryophyta</taxon>
        <taxon>Tracheophyta</taxon>
        <taxon>Spermatophyta</taxon>
        <taxon>Magnoliopsida</taxon>
        <taxon>eudicotyledons</taxon>
        <taxon>Gunneridae</taxon>
        <taxon>Pentapetalae</taxon>
        <taxon>rosids</taxon>
        <taxon>fabids</taxon>
        <taxon>Fabales</taxon>
        <taxon>Fabaceae</taxon>
        <taxon>Papilionoideae</taxon>
        <taxon>50 kb inversion clade</taxon>
        <taxon>NPAAA clade</taxon>
        <taxon>indigoferoid/millettioid clade</taxon>
        <taxon>Phaseoleae</taxon>
        <taxon>Vigna</taxon>
    </lineage>
</organism>
<protein>
    <submittedName>
        <fullName evidence="1">Uncharacterized protein</fullName>
    </submittedName>
</protein>
<evidence type="ECO:0000313" key="2">
    <source>
        <dbReference type="Proteomes" id="UP000501690"/>
    </source>
</evidence>
<sequence>MHFLSSELGFLPPSSFLQHGFCRSRHSRPASDQAAASGSSQNRCRTWLNAGSNAGGDGTASGAVLLVRLLRSGVRRFEQVLSGAVQMRCYAASWWLNYAVLPARSMNGREWWLAAAMVMVGEEEN</sequence>
<gene>
    <name evidence="1" type="ORF">DEO72_LG2g3347</name>
</gene>
<keyword evidence="2" id="KW-1185">Reference proteome</keyword>
<evidence type="ECO:0000313" key="1">
    <source>
        <dbReference type="EMBL" id="QCD83005.1"/>
    </source>
</evidence>
<dbReference type="Proteomes" id="UP000501690">
    <property type="component" value="Linkage Group LG2"/>
</dbReference>
<accession>A0A4D6L3G4</accession>
<name>A0A4D6L3G4_VIGUN</name>
<dbReference type="AlphaFoldDB" id="A0A4D6L3G4"/>
<dbReference type="EMBL" id="CP039346">
    <property type="protein sequence ID" value="QCD83005.1"/>
    <property type="molecule type" value="Genomic_DNA"/>
</dbReference>
<reference evidence="1 2" key="1">
    <citation type="submission" date="2019-04" db="EMBL/GenBank/DDBJ databases">
        <title>An improved genome assembly and genetic linkage map for asparagus bean, Vigna unguiculata ssp. sesquipedialis.</title>
        <authorList>
            <person name="Xia Q."/>
            <person name="Zhang R."/>
            <person name="Dong Y."/>
        </authorList>
    </citation>
    <scope>NUCLEOTIDE SEQUENCE [LARGE SCALE GENOMIC DNA]</scope>
    <source>
        <tissue evidence="1">Leaf</tissue>
    </source>
</reference>